<dbReference type="EMBL" id="GIFC01012470">
    <property type="protein sequence ID" value="MXU94553.1"/>
    <property type="molecule type" value="Transcribed_RNA"/>
</dbReference>
<keyword evidence="1" id="KW-0732">Signal</keyword>
<dbReference type="AlphaFoldDB" id="A0A6B0UXB0"/>
<sequence length="165" mass="18681">MEKCTAKFLKPSSTITLSLLALAVCFLTPGPLHCAATVCPCFRCLLGVHCPSNGGVLPCHWTAGERASVQWRPRAACREVQNARHTSYFSRFSFILCEYTRLTAGGSWRRRPTPHACTIAKGRVARHFHGRRTQTTRIFATFARFSRHRCSLGRIFRYFLVRFSA</sequence>
<feature type="chain" id="PRO_5025649429" evidence="1">
    <location>
        <begin position="35"/>
        <end position="165"/>
    </location>
</feature>
<evidence type="ECO:0000256" key="1">
    <source>
        <dbReference type="SAM" id="SignalP"/>
    </source>
</evidence>
<proteinExistence type="predicted"/>
<accession>A0A6B0UXB0</accession>
<feature type="signal peptide" evidence="1">
    <location>
        <begin position="1"/>
        <end position="34"/>
    </location>
</feature>
<protein>
    <submittedName>
        <fullName evidence="2">Putative secreted protein</fullName>
    </submittedName>
</protein>
<evidence type="ECO:0000313" key="2">
    <source>
        <dbReference type="EMBL" id="MXU94553.1"/>
    </source>
</evidence>
<name>A0A6B0UXB0_IXORI</name>
<organism evidence="2">
    <name type="scientific">Ixodes ricinus</name>
    <name type="common">Common tick</name>
    <name type="synonym">Acarus ricinus</name>
    <dbReference type="NCBI Taxonomy" id="34613"/>
    <lineage>
        <taxon>Eukaryota</taxon>
        <taxon>Metazoa</taxon>
        <taxon>Ecdysozoa</taxon>
        <taxon>Arthropoda</taxon>
        <taxon>Chelicerata</taxon>
        <taxon>Arachnida</taxon>
        <taxon>Acari</taxon>
        <taxon>Parasitiformes</taxon>
        <taxon>Ixodida</taxon>
        <taxon>Ixodoidea</taxon>
        <taxon>Ixodidae</taxon>
        <taxon>Ixodinae</taxon>
        <taxon>Ixodes</taxon>
    </lineage>
</organism>
<reference evidence="2" key="1">
    <citation type="submission" date="2019-12" db="EMBL/GenBank/DDBJ databases">
        <title>An insight into the sialome of adult female Ixodes ricinus ticks feeding for 6 days.</title>
        <authorList>
            <person name="Perner J."/>
            <person name="Ribeiro J.M.C."/>
        </authorList>
    </citation>
    <scope>NUCLEOTIDE SEQUENCE</scope>
    <source>
        <strain evidence="2">Semi-engorged</strain>
        <tissue evidence="2">Salivary glands</tissue>
    </source>
</reference>